<evidence type="ECO:0000256" key="3">
    <source>
        <dbReference type="ARBA" id="ARBA00022452"/>
    </source>
</evidence>
<dbReference type="Pfam" id="PF13715">
    <property type="entry name" value="CarbopepD_reg_2"/>
    <property type="match status" value="1"/>
</dbReference>
<feature type="domain" description="TonB-dependent receptor plug" evidence="9">
    <location>
        <begin position="123"/>
        <end position="238"/>
    </location>
</feature>
<keyword evidence="3 7" id="KW-1134">Transmembrane beta strand</keyword>
<dbReference type="InterPro" id="IPR036942">
    <property type="entry name" value="Beta-barrel_TonB_sf"/>
</dbReference>
<name>A0A1T4TA33_9BACT</name>
<comment type="similarity">
    <text evidence="7">Belongs to the TonB-dependent receptor family.</text>
</comment>
<dbReference type="OrthoDB" id="9768177at2"/>
<keyword evidence="6 7" id="KW-0998">Cell outer membrane</keyword>
<dbReference type="SUPFAM" id="SSF49464">
    <property type="entry name" value="Carboxypeptidase regulatory domain-like"/>
    <property type="match status" value="1"/>
</dbReference>
<dbReference type="Proteomes" id="UP000190367">
    <property type="component" value="Unassembled WGS sequence"/>
</dbReference>
<protein>
    <submittedName>
        <fullName evidence="10">TonB-linked outer membrane protein, SusC/RagA family</fullName>
    </submittedName>
</protein>
<dbReference type="EMBL" id="FUWZ01000004">
    <property type="protein sequence ID" value="SKA37332.1"/>
    <property type="molecule type" value="Genomic_DNA"/>
</dbReference>
<accession>A0A1T4TA33</accession>
<evidence type="ECO:0000256" key="7">
    <source>
        <dbReference type="PROSITE-ProRule" id="PRU01360"/>
    </source>
</evidence>
<feature type="chain" id="PRO_5012775251" evidence="8">
    <location>
        <begin position="30"/>
        <end position="1052"/>
    </location>
</feature>
<evidence type="ECO:0000256" key="2">
    <source>
        <dbReference type="ARBA" id="ARBA00022448"/>
    </source>
</evidence>
<sequence>MRSTRINRCQASLPVWLLWLLLFSTGSFAQNAGISGIVVSRKNAAPVPGASVTVKNTNRHAVTDAAGRFTIQASAGNVLVVAMMGFQRKEVTIAGNNPVRVELTENVSQLEDVVVIGYGKTKRKDVTGAISSVTGDEIRKTQPVTFDQALQGKVPGLVAQQISGQPGGAVSVQIRGISSFGNAAPLYVIDGVIIGGTASPGAGTNPLAGINPSEIESIDVLKDASATAIYGSQATNGVIVITTKRGLIAPPAVAYDMYTGFQQLPKRLPLMNLREYASFINERNKGLGWGFDTRPEFANPQYLGEGTDWQRELFRNAPMYNHSLTVNGGDARTQYLLSGSYFKQEGIALGSDFKRLSVRLNLDNKTTDWLKIGTSLQLINIKENVNATSSNVINTALSQTPDIAVKNTDGSWGGAYNPNGWVNSTVNPYAIAQINKDQVNRNQLFGNLYAEISFLKDFVLRNEATVSFSMATEDRFNPSYTFGLVKNINNSGAYLYNQSLFTTVRNFLTYSHLFKNRYNVNVLLGHEAQASTNEASSATRSNFPSNNVQVISSGDPTTAANTGIKGQSAQESYFGRLNAGINDKYLFTANVRADGSSKFAPENRWVTTWSGAFAWKLKNEEFMQQFRKMNDLKLRLGYGLTNNQNIRDYAYTSTLTTVATGLTGVAQLTVNVGNPYVQWEKTKYANIGLDGTFFNWRLNFSVDFYNRRTDGLVMQIPLPLYSGTAIGWAPGSLDAPFVNIGTVNNKGFDFRISSTNIQGKKFTWKTDLTVSRNINEVVKLNTDGASLDRPYSKTVVGRSIGEFYGYVIDGGVFATQKDFETHALPVKNGVRLPVGAAGGSIWYGDLKFTDFNGDGIINEADQTFLGSPIPKYQIGLNNTFSYKNIDLNIFFNANIGNKVFNQLRINGDYPGTSFGYLRSLMNYAQLTLIDPAGAATDIKNVYVKNPDTRIVGLRNDNTNDNNRNSDKFVESGTFLRCKNISLGYTFPDKLLSKIRIHYLRLYVNVSNAFMITNYSGLDPEIGSWDPLNAGIDNGFYPQPRVFTVGANVKLTK</sequence>
<keyword evidence="2 7" id="KW-0813">Transport</keyword>
<dbReference type="NCBIfam" id="TIGR04057">
    <property type="entry name" value="SusC_RagA_signa"/>
    <property type="match status" value="1"/>
</dbReference>
<gene>
    <name evidence="10" type="ORF">SAMN04488128_104262</name>
</gene>
<evidence type="ECO:0000256" key="6">
    <source>
        <dbReference type="ARBA" id="ARBA00023237"/>
    </source>
</evidence>
<evidence type="ECO:0000256" key="5">
    <source>
        <dbReference type="ARBA" id="ARBA00023136"/>
    </source>
</evidence>
<evidence type="ECO:0000256" key="1">
    <source>
        <dbReference type="ARBA" id="ARBA00004571"/>
    </source>
</evidence>
<evidence type="ECO:0000256" key="4">
    <source>
        <dbReference type="ARBA" id="ARBA00022692"/>
    </source>
</evidence>
<dbReference type="Gene3D" id="2.40.170.20">
    <property type="entry name" value="TonB-dependent receptor, beta-barrel domain"/>
    <property type="match status" value="1"/>
</dbReference>
<dbReference type="GO" id="GO:0009279">
    <property type="term" value="C:cell outer membrane"/>
    <property type="evidence" value="ECO:0007669"/>
    <property type="project" value="UniProtKB-SubCell"/>
</dbReference>
<dbReference type="InterPro" id="IPR012910">
    <property type="entry name" value="Plug_dom"/>
</dbReference>
<dbReference type="AlphaFoldDB" id="A0A1T4TA33"/>
<dbReference type="NCBIfam" id="TIGR04056">
    <property type="entry name" value="OMP_RagA_SusC"/>
    <property type="match status" value="1"/>
</dbReference>
<keyword evidence="11" id="KW-1185">Reference proteome</keyword>
<dbReference type="Pfam" id="PF07715">
    <property type="entry name" value="Plug"/>
    <property type="match status" value="1"/>
</dbReference>
<comment type="subcellular location">
    <subcellularLocation>
        <location evidence="1 7">Cell outer membrane</location>
        <topology evidence="1 7">Multi-pass membrane protein</topology>
    </subcellularLocation>
</comment>
<dbReference type="SUPFAM" id="SSF56935">
    <property type="entry name" value="Porins"/>
    <property type="match status" value="1"/>
</dbReference>
<evidence type="ECO:0000313" key="11">
    <source>
        <dbReference type="Proteomes" id="UP000190367"/>
    </source>
</evidence>
<dbReference type="InterPro" id="IPR037066">
    <property type="entry name" value="Plug_dom_sf"/>
</dbReference>
<dbReference type="InterPro" id="IPR023997">
    <property type="entry name" value="TonB-dep_OMP_SusC/RagA_CS"/>
</dbReference>
<dbReference type="PROSITE" id="PS52016">
    <property type="entry name" value="TONB_DEPENDENT_REC_3"/>
    <property type="match status" value="1"/>
</dbReference>
<keyword evidence="8" id="KW-0732">Signal</keyword>
<proteinExistence type="inferred from homology"/>
<keyword evidence="4 7" id="KW-0812">Transmembrane</keyword>
<evidence type="ECO:0000259" key="9">
    <source>
        <dbReference type="Pfam" id="PF07715"/>
    </source>
</evidence>
<reference evidence="11" key="1">
    <citation type="submission" date="2017-02" db="EMBL/GenBank/DDBJ databases">
        <authorList>
            <person name="Varghese N."/>
            <person name="Submissions S."/>
        </authorList>
    </citation>
    <scope>NUCLEOTIDE SEQUENCE [LARGE SCALE GENOMIC DNA]</scope>
    <source>
        <strain evidence="11">DSM 22224</strain>
    </source>
</reference>
<dbReference type="RefSeq" id="WP_078671615.1">
    <property type="nucleotide sequence ID" value="NZ_FUWZ01000004.1"/>
</dbReference>
<dbReference type="InterPro" id="IPR008969">
    <property type="entry name" value="CarboxyPept-like_regulatory"/>
</dbReference>
<organism evidence="10 11">
    <name type="scientific">Chitinophaga eiseniae</name>
    <dbReference type="NCBI Taxonomy" id="634771"/>
    <lineage>
        <taxon>Bacteria</taxon>
        <taxon>Pseudomonadati</taxon>
        <taxon>Bacteroidota</taxon>
        <taxon>Chitinophagia</taxon>
        <taxon>Chitinophagales</taxon>
        <taxon>Chitinophagaceae</taxon>
        <taxon>Chitinophaga</taxon>
    </lineage>
</organism>
<dbReference type="STRING" id="634771.SAMN04488128_104262"/>
<dbReference type="InterPro" id="IPR039426">
    <property type="entry name" value="TonB-dep_rcpt-like"/>
</dbReference>
<evidence type="ECO:0000313" key="10">
    <source>
        <dbReference type="EMBL" id="SKA37332.1"/>
    </source>
</evidence>
<dbReference type="Gene3D" id="2.170.130.10">
    <property type="entry name" value="TonB-dependent receptor, plug domain"/>
    <property type="match status" value="1"/>
</dbReference>
<dbReference type="InterPro" id="IPR023996">
    <property type="entry name" value="TonB-dep_OMP_SusC/RagA"/>
</dbReference>
<feature type="signal peptide" evidence="8">
    <location>
        <begin position="1"/>
        <end position="29"/>
    </location>
</feature>
<keyword evidence="5 7" id="KW-0472">Membrane</keyword>
<evidence type="ECO:0000256" key="8">
    <source>
        <dbReference type="SAM" id="SignalP"/>
    </source>
</evidence>
<dbReference type="Gene3D" id="2.60.40.1120">
    <property type="entry name" value="Carboxypeptidase-like, regulatory domain"/>
    <property type="match status" value="1"/>
</dbReference>